<name>A0A7J6VK28_THATH</name>
<dbReference type="Proteomes" id="UP000554482">
    <property type="component" value="Unassembled WGS sequence"/>
</dbReference>
<evidence type="ECO:0000313" key="2">
    <source>
        <dbReference type="Proteomes" id="UP000554482"/>
    </source>
</evidence>
<reference evidence="1 2" key="1">
    <citation type="submission" date="2020-06" db="EMBL/GenBank/DDBJ databases">
        <title>Transcriptomic and genomic resources for Thalictrum thalictroides and T. hernandezii: Facilitating candidate gene discovery in an emerging model plant lineage.</title>
        <authorList>
            <person name="Arias T."/>
            <person name="Riano-Pachon D.M."/>
            <person name="Di Stilio V.S."/>
        </authorList>
    </citation>
    <scope>NUCLEOTIDE SEQUENCE [LARGE SCALE GENOMIC DNA]</scope>
    <source>
        <strain evidence="2">cv. WT478/WT964</strain>
        <tissue evidence="1">Leaves</tissue>
    </source>
</reference>
<dbReference type="AlphaFoldDB" id="A0A7J6VK28"/>
<proteinExistence type="predicted"/>
<accession>A0A7J6VK28</accession>
<comment type="caution">
    <text evidence="1">The sequence shown here is derived from an EMBL/GenBank/DDBJ whole genome shotgun (WGS) entry which is preliminary data.</text>
</comment>
<organism evidence="1 2">
    <name type="scientific">Thalictrum thalictroides</name>
    <name type="common">Rue-anemone</name>
    <name type="synonym">Anemone thalictroides</name>
    <dbReference type="NCBI Taxonomy" id="46969"/>
    <lineage>
        <taxon>Eukaryota</taxon>
        <taxon>Viridiplantae</taxon>
        <taxon>Streptophyta</taxon>
        <taxon>Embryophyta</taxon>
        <taxon>Tracheophyta</taxon>
        <taxon>Spermatophyta</taxon>
        <taxon>Magnoliopsida</taxon>
        <taxon>Ranunculales</taxon>
        <taxon>Ranunculaceae</taxon>
        <taxon>Thalictroideae</taxon>
        <taxon>Thalictrum</taxon>
    </lineage>
</organism>
<protein>
    <submittedName>
        <fullName evidence="1">Uncharacterized protein</fullName>
    </submittedName>
</protein>
<dbReference type="EMBL" id="JABWDY010031922">
    <property type="protein sequence ID" value="KAF5184565.1"/>
    <property type="molecule type" value="Genomic_DNA"/>
</dbReference>
<keyword evidence="2" id="KW-1185">Reference proteome</keyword>
<sequence>MSTIPRAPKKDFGRTISNKKRKTTDAVIDLEKTTEGSPKVSEIVVPMTHSPTVARSLADNLASDFGHQGSIKSLSFLPLLIGLRLEKDKAKVGERSIEKNRENFSSFIYKGNLIIEKWYSQLSKYNRKNEECRKLREEIHVARQETIKTKANLSLAEDQIVALSDANDEWKVKYEALLVSSEADKKVAIDSIVGWRVEAHEQRARSERRETLIMEEYPDFDCDADKTEIVAEAIASIAEEDRENEEEARR</sequence>
<evidence type="ECO:0000313" key="1">
    <source>
        <dbReference type="EMBL" id="KAF5184565.1"/>
    </source>
</evidence>
<gene>
    <name evidence="1" type="ORF">FRX31_025848</name>
</gene>